<dbReference type="SUPFAM" id="SSF55874">
    <property type="entry name" value="ATPase domain of HSP90 chaperone/DNA topoisomerase II/histidine kinase"/>
    <property type="match status" value="1"/>
</dbReference>
<dbReference type="Proteomes" id="UP000635606">
    <property type="component" value="Unassembled WGS sequence"/>
</dbReference>
<feature type="region of interest" description="Disordered" evidence="7">
    <location>
        <begin position="1150"/>
        <end position="1194"/>
    </location>
</feature>
<organism evidence="10 11">
    <name type="scientific">Virgisporangium ochraceum</name>
    <dbReference type="NCBI Taxonomy" id="65505"/>
    <lineage>
        <taxon>Bacteria</taxon>
        <taxon>Bacillati</taxon>
        <taxon>Actinomycetota</taxon>
        <taxon>Actinomycetes</taxon>
        <taxon>Micromonosporales</taxon>
        <taxon>Micromonosporaceae</taxon>
        <taxon>Virgisporangium</taxon>
    </lineage>
</organism>
<dbReference type="EMBL" id="BOPH01000069">
    <property type="protein sequence ID" value="GIJ69811.1"/>
    <property type="molecule type" value="Genomic_DNA"/>
</dbReference>
<evidence type="ECO:0000256" key="1">
    <source>
        <dbReference type="ARBA" id="ARBA00000085"/>
    </source>
</evidence>
<accession>A0A8J3ZUD4</accession>
<dbReference type="Pfam" id="PF02518">
    <property type="entry name" value="HATPase_c"/>
    <property type="match status" value="1"/>
</dbReference>
<comment type="catalytic activity">
    <reaction evidence="1">
        <text>ATP + protein L-histidine = ADP + protein N-phospho-L-histidine.</text>
        <dbReference type="EC" id="2.7.13.3"/>
    </reaction>
</comment>
<sequence>MIFRLRRRLGRLRVSQRLALLVLVPLAAVVGLAVPVVTDRVDSAQAQASIADEAETRRTVGSVLEELQRERLLSLMYLAVDSADSSSVVRQSQAVNDAIDDLRSHADQRLRPGIAELVTLLGIVRPRVLDRSVLSMVAHEVFSRGIEAIIYNIPPPTAAGTDAALSPSAPLDELLRANEQAARFGTAALVAVVEAAPGEKLLREAEVGLELYTARFTQLASVNQRSLLTAAENSQASQRVVALAANPGEGALNEKVIRIASAVETYTTLRRLVGDRIAREITDAAAEDANAALREAIIVGLLAFLLLLFVAALAAAGARSIAVPLAQLNAAAVAVARATGRELERVSDVENQSESTPALRAVPTTGPGDVADLAAAFNQVQEGAAALLERQVTTRRNVSAMFATVARRTRNLADRQLNLIDVLERQQQDPQLLERLYRLDHVATRLRRSASALLVVSGAADDPATGPMRLADVVRAAAAEIEQFTRVRLEDAVDVAAVPRVVSDLILLVAEILDNAVSYSPPPGPVTVSVSVLGEGCRISIADVGIGMSADQLEAENKRLVDRERLEIAPTRVLGLFVVGRLARRHGLTVTLLANEPQGVLAHIDLPARLLTAPVGVTAPAPQPRGMRQAVRSAAASTLPVPERTVVAMRTAAGEHFDWFGDPPMLPAGAQPAMLPGPMADDETGPLPVRGGADAMPLAALGMPRAGRTPPASAVPSPLVPPSVASGPIVPSAGGRPLAPAAPTAFAGPPSMPAAPVGGAPGFGGASVPPIRPGSLRDRPQLPGEGPTAAVPLPSTRSPLPPDGPADGPDADGGPVEERGGLSRRVPGRNLPSGIPAADQRDPAPVDPAIARAEAEAFSQGFARGVATVPGTTRPSEQPGTSDTRPLARPGSPAGESSAPPQWPLSAAIPTQRAPMPAERLDRDAPVSPAPTGNAPVSSAPVSSAPVSSAPVSSAPVSSAPVSAAPVSPAPVSGAPVSSAPVSAAPVSSAPVSSAPVSPAPVSSAPFSPAASGGSAPVSGIPTGFPPAGVATPGPVAPIGPTPEDAARYPLPARRVPGSTRNGWAGEDTQPVPPPAARPPAVPLDDGQLTRRVPGSHLANELRAPGAVQPAPAGTAPRSGRTQAPIDRDPQSEQLQLDAMFAGFARGAAAAEAGNGVPDRGPTNGGPSSHQPTPSYQYDSGTPNGAEPQNVERR</sequence>
<feature type="compositionally biased region" description="Pro residues" evidence="7">
    <location>
        <begin position="1071"/>
        <end position="1082"/>
    </location>
</feature>
<keyword evidence="8" id="KW-0812">Transmembrane</keyword>
<dbReference type="PANTHER" id="PTHR44936">
    <property type="entry name" value="SENSOR PROTEIN CREC"/>
    <property type="match status" value="1"/>
</dbReference>
<keyword evidence="5" id="KW-0418">Kinase</keyword>
<dbReference type="PROSITE" id="PS50109">
    <property type="entry name" value="HIS_KIN"/>
    <property type="match status" value="1"/>
</dbReference>
<feature type="compositionally biased region" description="Polar residues" evidence="7">
    <location>
        <begin position="1165"/>
        <end position="1183"/>
    </location>
</feature>
<evidence type="ECO:0000256" key="5">
    <source>
        <dbReference type="ARBA" id="ARBA00022777"/>
    </source>
</evidence>
<evidence type="ECO:0000256" key="2">
    <source>
        <dbReference type="ARBA" id="ARBA00012438"/>
    </source>
</evidence>
<reference evidence="10" key="1">
    <citation type="submission" date="2021-01" db="EMBL/GenBank/DDBJ databases">
        <title>Whole genome shotgun sequence of Virgisporangium ochraceum NBRC 16418.</title>
        <authorList>
            <person name="Komaki H."/>
            <person name="Tamura T."/>
        </authorList>
    </citation>
    <scope>NUCLEOTIDE SEQUENCE</scope>
    <source>
        <strain evidence="10">NBRC 16418</strain>
    </source>
</reference>
<feature type="compositionally biased region" description="Low complexity" evidence="7">
    <location>
        <begin position="890"/>
        <end position="900"/>
    </location>
</feature>
<name>A0A8J3ZUD4_9ACTN</name>
<keyword evidence="4" id="KW-0808">Transferase</keyword>
<dbReference type="InterPro" id="IPR003594">
    <property type="entry name" value="HATPase_dom"/>
</dbReference>
<evidence type="ECO:0000256" key="6">
    <source>
        <dbReference type="ARBA" id="ARBA00023012"/>
    </source>
</evidence>
<evidence type="ECO:0000256" key="4">
    <source>
        <dbReference type="ARBA" id="ARBA00022679"/>
    </source>
</evidence>
<keyword evidence="3" id="KW-0597">Phosphoprotein</keyword>
<keyword evidence="11" id="KW-1185">Reference proteome</keyword>
<feature type="compositionally biased region" description="Low complexity" evidence="7">
    <location>
        <begin position="805"/>
        <end position="814"/>
    </location>
</feature>
<dbReference type="GO" id="GO:0004673">
    <property type="term" value="F:protein histidine kinase activity"/>
    <property type="evidence" value="ECO:0007669"/>
    <property type="project" value="UniProtKB-EC"/>
</dbReference>
<dbReference type="InterPro" id="IPR050980">
    <property type="entry name" value="2C_sensor_his_kinase"/>
</dbReference>
<feature type="domain" description="Histidine kinase" evidence="9">
    <location>
        <begin position="505"/>
        <end position="610"/>
    </location>
</feature>
<evidence type="ECO:0000313" key="10">
    <source>
        <dbReference type="EMBL" id="GIJ69811.1"/>
    </source>
</evidence>
<protein>
    <recommendedName>
        <fullName evidence="2">histidine kinase</fullName>
        <ecNumber evidence="2">2.7.13.3</ecNumber>
    </recommendedName>
</protein>
<feature type="compositionally biased region" description="Polar residues" evidence="7">
    <location>
        <begin position="870"/>
        <end position="884"/>
    </location>
</feature>
<dbReference type="EC" id="2.7.13.3" evidence="2"/>
<dbReference type="InterPro" id="IPR005467">
    <property type="entry name" value="His_kinase_dom"/>
</dbReference>
<evidence type="ECO:0000313" key="11">
    <source>
        <dbReference type="Proteomes" id="UP000635606"/>
    </source>
</evidence>
<dbReference type="AlphaFoldDB" id="A0A8J3ZUD4"/>
<feature type="region of interest" description="Disordered" evidence="7">
    <location>
        <begin position="752"/>
        <end position="1134"/>
    </location>
</feature>
<keyword evidence="6" id="KW-0902">Two-component regulatory system</keyword>
<evidence type="ECO:0000256" key="7">
    <source>
        <dbReference type="SAM" id="MobiDB-lite"/>
    </source>
</evidence>
<feature type="compositionally biased region" description="Low complexity" evidence="7">
    <location>
        <begin position="935"/>
        <end position="1034"/>
    </location>
</feature>
<dbReference type="PANTHER" id="PTHR44936:SF9">
    <property type="entry name" value="SENSOR PROTEIN CREC"/>
    <property type="match status" value="1"/>
</dbReference>
<feature type="transmembrane region" description="Helical" evidence="8">
    <location>
        <begin position="296"/>
        <end position="318"/>
    </location>
</feature>
<proteinExistence type="predicted"/>
<keyword evidence="8" id="KW-0472">Membrane</keyword>
<evidence type="ECO:0000259" key="9">
    <source>
        <dbReference type="PROSITE" id="PS50109"/>
    </source>
</evidence>
<comment type="caution">
    <text evidence="10">The sequence shown here is derived from an EMBL/GenBank/DDBJ whole genome shotgun (WGS) entry which is preliminary data.</text>
</comment>
<dbReference type="GO" id="GO:0000160">
    <property type="term" value="P:phosphorelay signal transduction system"/>
    <property type="evidence" value="ECO:0007669"/>
    <property type="project" value="UniProtKB-KW"/>
</dbReference>
<evidence type="ECO:0000256" key="3">
    <source>
        <dbReference type="ARBA" id="ARBA00022553"/>
    </source>
</evidence>
<dbReference type="InterPro" id="IPR036890">
    <property type="entry name" value="HATPase_C_sf"/>
</dbReference>
<dbReference type="SMART" id="SM00387">
    <property type="entry name" value="HATPase_c"/>
    <property type="match status" value="1"/>
</dbReference>
<gene>
    <name evidence="10" type="ORF">Voc01_047280</name>
</gene>
<dbReference type="Gene3D" id="3.30.565.10">
    <property type="entry name" value="Histidine kinase-like ATPase, C-terminal domain"/>
    <property type="match status" value="1"/>
</dbReference>
<evidence type="ECO:0000256" key="8">
    <source>
        <dbReference type="SAM" id="Phobius"/>
    </source>
</evidence>
<keyword evidence="8" id="KW-1133">Transmembrane helix</keyword>